<evidence type="ECO:0000313" key="3">
    <source>
        <dbReference type="Proteomes" id="UP000245609"/>
    </source>
</evidence>
<evidence type="ECO:0000313" key="2">
    <source>
        <dbReference type="EMBL" id="PVV00615.1"/>
    </source>
</evidence>
<evidence type="ECO:0000256" key="1">
    <source>
        <dbReference type="SAM" id="MobiDB-lite"/>
    </source>
</evidence>
<dbReference type="AlphaFoldDB" id="A0A2T9Z7U7"/>
<comment type="caution">
    <text evidence="2">The sequence shown here is derived from an EMBL/GenBank/DDBJ whole genome shotgun (WGS) entry which is preliminary data.</text>
</comment>
<dbReference type="Proteomes" id="UP000245609">
    <property type="component" value="Unassembled WGS sequence"/>
</dbReference>
<reference evidence="2 3" key="1">
    <citation type="journal article" date="2018" name="MBio">
        <title>Comparative Genomics Reveals the Core Gene Toolbox for the Fungus-Insect Symbiosis.</title>
        <authorList>
            <person name="Wang Y."/>
            <person name="Stata M."/>
            <person name="Wang W."/>
            <person name="Stajich J.E."/>
            <person name="White M.M."/>
            <person name="Moncalvo J.M."/>
        </authorList>
    </citation>
    <scope>NUCLEOTIDE SEQUENCE [LARGE SCALE GENOMIC DNA]</scope>
    <source>
        <strain evidence="2 3">SC-DP-2</strain>
    </source>
</reference>
<accession>A0A2T9Z7U7</accession>
<sequence length="351" mass="40595">MWTQEILHRLSQLESQSTSDILSPNSSQFVYKHRRKHSDFFKSHVSGPERKKFLGNCPRNKEMVYKQSVLNKIDLSPGLNRSIDYFMCIISQNPVSHIPPTAIEFDQLLRVLLSDLASHVSQVRLNEVYKVSKIPRKAPQLLPGATKLLFDIKNLVEHVGTIQAWQKATKINKGSNRTGYSNMKGNYSRLTDNFWVRNIGKTARNPYQRLFQRFAHFGINKGRMSQEYSLVSKEIIKNRLPNESSKVKNSAYSSISSPGDENKHKKYESRSAKRQGQRSFQGSKSAYNKNYHKFAVNLMLDSPYLANKSKRYSYAKRKIRRIDQRKKNFTEFSTNGSVQLSVDTDRLYSIL</sequence>
<dbReference type="OrthoDB" id="5545891at2759"/>
<feature type="region of interest" description="Disordered" evidence="1">
    <location>
        <begin position="242"/>
        <end position="284"/>
    </location>
</feature>
<name>A0A2T9Z7U7_9FUNG</name>
<feature type="compositionally biased region" description="Polar residues" evidence="1">
    <location>
        <begin position="242"/>
        <end position="259"/>
    </location>
</feature>
<proteinExistence type="predicted"/>
<feature type="compositionally biased region" description="Basic and acidic residues" evidence="1">
    <location>
        <begin position="260"/>
        <end position="271"/>
    </location>
</feature>
<keyword evidence="3" id="KW-1185">Reference proteome</keyword>
<organism evidence="2 3">
    <name type="scientific">Smittium megazygosporum</name>
    <dbReference type="NCBI Taxonomy" id="133381"/>
    <lineage>
        <taxon>Eukaryota</taxon>
        <taxon>Fungi</taxon>
        <taxon>Fungi incertae sedis</taxon>
        <taxon>Zoopagomycota</taxon>
        <taxon>Kickxellomycotina</taxon>
        <taxon>Harpellomycetes</taxon>
        <taxon>Harpellales</taxon>
        <taxon>Legeriomycetaceae</taxon>
        <taxon>Smittium</taxon>
    </lineage>
</organism>
<dbReference type="EMBL" id="MBFS01001821">
    <property type="protein sequence ID" value="PVV00615.1"/>
    <property type="molecule type" value="Genomic_DNA"/>
</dbReference>
<gene>
    <name evidence="2" type="ORF">BB560_004999</name>
</gene>
<protein>
    <submittedName>
        <fullName evidence="2">Uncharacterized protein</fullName>
    </submittedName>
</protein>